<dbReference type="InterPro" id="IPR051495">
    <property type="entry name" value="Epithelial_Barrier/Signaling"/>
</dbReference>
<keyword evidence="2" id="KW-0472">Membrane</keyword>
<evidence type="ECO:0000259" key="4">
    <source>
        <dbReference type="Pfam" id="PF23263"/>
    </source>
</evidence>
<evidence type="ECO:0000256" key="1">
    <source>
        <dbReference type="ARBA" id="ARBA00004370"/>
    </source>
</evidence>
<keyword evidence="6" id="KW-1185">Reference proteome</keyword>
<dbReference type="GO" id="GO:0016020">
    <property type="term" value="C:membrane"/>
    <property type="evidence" value="ECO:0007669"/>
    <property type="project" value="UniProtKB-SubCell"/>
</dbReference>
<gene>
    <name evidence="5" type="ORF">NECAME_11266</name>
</gene>
<dbReference type="STRING" id="51031.W2T5B7"/>
<proteinExistence type="predicted"/>
<dbReference type="InterPro" id="IPR056619">
    <property type="entry name" value="C8-3_MUC4"/>
</dbReference>
<organism evidence="5 6">
    <name type="scientific">Necator americanus</name>
    <name type="common">Human hookworm</name>
    <dbReference type="NCBI Taxonomy" id="51031"/>
    <lineage>
        <taxon>Eukaryota</taxon>
        <taxon>Metazoa</taxon>
        <taxon>Ecdysozoa</taxon>
        <taxon>Nematoda</taxon>
        <taxon>Chromadorea</taxon>
        <taxon>Rhabditida</taxon>
        <taxon>Rhabditina</taxon>
        <taxon>Rhabditomorpha</taxon>
        <taxon>Strongyloidea</taxon>
        <taxon>Ancylostomatidae</taxon>
        <taxon>Bunostominae</taxon>
        <taxon>Necator</taxon>
    </lineage>
</organism>
<dbReference type="PANTHER" id="PTHR13802">
    <property type="entry name" value="MUCIN 4-RELATED"/>
    <property type="match status" value="1"/>
</dbReference>
<evidence type="ECO:0000313" key="5">
    <source>
        <dbReference type="EMBL" id="ETN77108.1"/>
    </source>
</evidence>
<sequence>MMKSPRHDFMLQARFEQPPETLWEERVRSTVMTGLAVRDNQSSVVQVFARKDHRRWRYRTDVYVDGERIFFDMPWKKIQTFSGVTIRSPPRNMNQSELEIMFASGAGLRIEESRGLLNVVVALPHTFNESNWRSWEETKSEPFFWETTTQTPIFSRFDKCSTYYRTVGLLGTYNGDPYDDLTTPDCMEIRTNYPQSEPDARNIYYEFGRLDRNLHIPSLFQPEYKPIYDPLSFADDRYIPLFDPWHHSDYSSWSGLIFSREEVKVLCQGVPACEYDFMSSGRREDALDTLEYERKFELKKQKGEIR</sequence>
<protein>
    <recommendedName>
        <fullName evidence="4">Mucin-4-like C8-3 domain-containing protein</fullName>
    </recommendedName>
</protein>
<dbReference type="AlphaFoldDB" id="W2T5B7"/>
<dbReference type="OrthoDB" id="5785965at2759"/>
<dbReference type="EMBL" id="KI660192">
    <property type="protein sequence ID" value="ETN77108.1"/>
    <property type="molecule type" value="Genomic_DNA"/>
</dbReference>
<dbReference type="KEGG" id="nai:NECAME_11266"/>
<keyword evidence="3" id="KW-1015">Disulfide bond</keyword>
<accession>W2T5B7</accession>
<dbReference type="PANTHER" id="PTHR13802:SF52">
    <property type="entry name" value="MUCIN-4"/>
    <property type="match status" value="1"/>
</dbReference>
<evidence type="ECO:0000313" key="6">
    <source>
        <dbReference type="Proteomes" id="UP000053676"/>
    </source>
</evidence>
<evidence type="ECO:0000256" key="3">
    <source>
        <dbReference type="ARBA" id="ARBA00023157"/>
    </source>
</evidence>
<comment type="subcellular location">
    <subcellularLocation>
        <location evidence="1">Membrane</location>
    </subcellularLocation>
</comment>
<reference evidence="6" key="1">
    <citation type="journal article" date="2014" name="Nat. Genet.">
        <title>Genome of the human hookworm Necator americanus.</title>
        <authorList>
            <person name="Tang Y.T."/>
            <person name="Gao X."/>
            <person name="Rosa B.A."/>
            <person name="Abubucker S."/>
            <person name="Hallsworth-Pepin K."/>
            <person name="Martin J."/>
            <person name="Tyagi R."/>
            <person name="Heizer E."/>
            <person name="Zhang X."/>
            <person name="Bhonagiri-Palsikar V."/>
            <person name="Minx P."/>
            <person name="Warren W.C."/>
            <person name="Wang Q."/>
            <person name="Zhan B."/>
            <person name="Hotez P.J."/>
            <person name="Sternberg P.W."/>
            <person name="Dougall A."/>
            <person name="Gaze S.T."/>
            <person name="Mulvenna J."/>
            <person name="Sotillo J."/>
            <person name="Ranganathan S."/>
            <person name="Rabelo E.M."/>
            <person name="Wilson R.K."/>
            <person name="Felgner P.L."/>
            <person name="Bethony J."/>
            <person name="Hawdon J.M."/>
            <person name="Gasser R.B."/>
            <person name="Loukas A."/>
            <person name="Mitreva M."/>
        </authorList>
    </citation>
    <scope>NUCLEOTIDE SEQUENCE [LARGE SCALE GENOMIC DNA]</scope>
</reference>
<evidence type="ECO:0000256" key="2">
    <source>
        <dbReference type="ARBA" id="ARBA00023136"/>
    </source>
</evidence>
<name>W2T5B7_NECAM</name>
<feature type="non-terminal residue" evidence="5">
    <location>
        <position position="306"/>
    </location>
</feature>
<dbReference type="Pfam" id="PF23263">
    <property type="entry name" value="C8-3_MUC4"/>
    <property type="match status" value="1"/>
</dbReference>
<dbReference type="Proteomes" id="UP000053676">
    <property type="component" value="Unassembled WGS sequence"/>
</dbReference>
<feature type="domain" description="Mucin-4-like C8-3" evidence="4">
    <location>
        <begin position="259"/>
        <end position="300"/>
    </location>
</feature>